<keyword evidence="4" id="KW-1185">Reference proteome</keyword>
<dbReference type="SUPFAM" id="SSF51695">
    <property type="entry name" value="PLC-like phosphodiesterases"/>
    <property type="match status" value="1"/>
</dbReference>
<evidence type="ECO:0000313" key="4">
    <source>
        <dbReference type="Proteomes" id="UP000186309"/>
    </source>
</evidence>
<evidence type="ECO:0000256" key="2">
    <source>
        <dbReference type="SAM" id="SignalP"/>
    </source>
</evidence>
<feature type="chain" id="PRO_5013295920" description="Calcium-dependent phosphoinositide phospholipase C" evidence="2">
    <location>
        <begin position="22"/>
        <end position="374"/>
    </location>
</feature>
<dbReference type="GO" id="GO:0008081">
    <property type="term" value="F:phosphoric diester hydrolase activity"/>
    <property type="evidence" value="ECO:0007669"/>
    <property type="project" value="InterPro"/>
</dbReference>
<sequence length="374" mass="40919">MRARTSVFLSLTLAWMGGVVAAGDDLRINQIQVIGTHNSYHIAPAPNVLAMIAKTGKGLAESLEYTHLPLADQFSKQGVRQIELDLFADPQGGRYAKPLIRTILEKIGEDPGVDPDRDGAMRRPGAKILHVQDLDYRSIVPSFAQALKEIRAWSAASPRHVPILVLVELKTEAFPLLPTNPLPFEKADLEALESAIREGFPPATLVTPDDLRGASETLPEAIRTHGWPTLESSRGKVMFALNNGGGLRDLYLEGHPALRGRVMFVQAEPGHPAAAWMGIDDAVANHDRIIELVRAGYLVRTRADADTQESRRNDTTRREAAFSSGAQFLSTDYPNPRPDFSPYSARLPGSVVARPNPVNARPRVGERVDLEASK</sequence>
<feature type="compositionally biased region" description="Polar residues" evidence="1">
    <location>
        <begin position="324"/>
        <end position="333"/>
    </location>
</feature>
<dbReference type="InterPro" id="IPR017946">
    <property type="entry name" value="PLC-like_Pdiesterase_TIM-brl"/>
</dbReference>
<dbReference type="CDD" id="cd08589">
    <property type="entry name" value="PI-PLCc_SaPLC1_like"/>
    <property type="match status" value="1"/>
</dbReference>
<dbReference type="EMBL" id="CP019082">
    <property type="protein sequence ID" value="APW61335.1"/>
    <property type="molecule type" value="Genomic_DNA"/>
</dbReference>
<evidence type="ECO:0008006" key="5">
    <source>
        <dbReference type="Google" id="ProtNLM"/>
    </source>
</evidence>
<feature type="compositionally biased region" description="Basic and acidic residues" evidence="1">
    <location>
        <begin position="303"/>
        <end position="320"/>
    </location>
</feature>
<reference evidence="4" key="1">
    <citation type="submission" date="2016-12" db="EMBL/GenBank/DDBJ databases">
        <title>Comparative genomics of four Isosphaeraceae planctomycetes: a common pool of plasmids and glycoside hydrolase genes.</title>
        <authorList>
            <person name="Ivanova A."/>
        </authorList>
    </citation>
    <scope>NUCLEOTIDE SEQUENCE [LARGE SCALE GENOMIC DNA]</scope>
    <source>
        <strain evidence="4">PX4</strain>
    </source>
</reference>
<dbReference type="KEGG" id="pbor:BSF38_02849"/>
<accession>A0A1U7CQW8</accession>
<dbReference type="Proteomes" id="UP000186309">
    <property type="component" value="Chromosome"/>
</dbReference>
<dbReference type="GO" id="GO:0006629">
    <property type="term" value="P:lipid metabolic process"/>
    <property type="evidence" value="ECO:0007669"/>
    <property type="project" value="InterPro"/>
</dbReference>
<feature type="compositionally biased region" description="Basic and acidic residues" evidence="1">
    <location>
        <begin position="363"/>
        <end position="374"/>
    </location>
</feature>
<dbReference type="STRING" id="1387353.BSF38_02849"/>
<name>A0A1U7CQW8_9BACT</name>
<dbReference type="Gene3D" id="3.20.20.190">
    <property type="entry name" value="Phosphatidylinositol (PI) phosphodiesterase"/>
    <property type="match status" value="1"/>
</dbReference>
<evidence type="ECO:0000313" key="3">
    <source>
        <dbReference type="EMBL" id="APW61335.1"/>
    </source>
</evidence>
<keyword evidence="2" id="KW-0732">Signal</keyword>
<protein>
    <recommendedName>
        <fullName evidence="5">Calcium-dependent phosphoinositide phospholipase C</fullName>
    </recommendedName>
</protein>
<feature type="signal peptide" evidence="2">
    <location>
        <begin position="1"/>
        <end position="21"/>
    </location>
</feature>
<evidence type="ECO:0000256" key="1">
    <source>
        <dbReference type="SAM" id="MobiDB-lite"/>
    </source>
</evidence>
<dbReference type="RefSeq" id="WP_076346606.1">
    <property type="nucleotide sequence ID" value="NZ_CP019082.1"/>
</dbReference>
<dbReference type="AlphaFoldDB" id="A0A1U7CQW8"/>
<gene>
    <name evidence="3" type="ORF">BSF38_02849</name>
</gene>
<dbReference type="Pfam" id="PF16670">
    <property type="entry name" value="PI-PLC-C1"/>
    <property type="match status" value="1"/>
</dbReference>
<feature type="region of interest" description="Disordered" evidence="1">
    <location>
        <begin position="303"/>
        <end position="374"/>
    </location>
</feature>
<dbReference type="InterPro" id="IPR032075">
    <property type="entry name" value="PI-PLC-C1"/>
</dbReference>
<dbReference type="PROSITE" id="PS50007">
    <property type="entry name" value="PIPLC_X_DOMAIN"/>
    <property type="match status" value="1"/>
</dbReference>
<proteinExistence type="predicted"/>
<organism evidence="3 4">
    <name type="scientific">Paludisphaera borealis</name>
    <dbReference type="NCBI Taxonomy" id="1387353"/>
    <lineage>
        <taxon>Bacteria</taxon>
        <taxon>Pseudomonadati</taxon>
        <taxon>Planctomycetota</taxon>
        <taxon>Planctomycetia</taxon>
        <taxon>Isosphaerales</taxon>
        <taxon>Isosphaeraceae</taxon>
        <taxon>Paludisphaera</taxon>
    </lineage>
</organism>